<dbReference type="EMBL" id="UINC01001513">
    <property type="protein sequence ID" value="SUZ82574.1"/>
    <property type="molecule type" value="Genomic_DNA"/>
</dbReference>
<keyword evidence="3" id="KW-0540">Nuclease</keyword>
<comment type="similarity">
    <text evidence="1">Belongs to the RecJ family.</text>
</comment>
<dbReference type="Gene3D" id="3.10.310.30">
    <property type="match status" value="1"/>
</dbReference>
<dbReference type="Pfam" id="PF17768">
    <property type="entry name" value="RecJ_OB"/>
    <property type="match status" value="1"/>
</dbReference>
<dbReference type="InterPro" id="IPR041122">
    <property type="entry name" value="RecJ_OB"/>
</dbReference>
<feature type="non-terminal residue" evidence="9">
    <location>
        <position position="1"/>
    </location>
</feature>
<evidence type="ECO:0000256" key="3">
    <source>
        <dbReference type="ARBA" id="ARBA00022722"/>
    </source>
</evidence>
<dbReference type="PANTHER" id="PTHR30255">
    <property type="entry name" value="SINGLE-STRANDED-DNA-SPECIFIC EXONUCLEASE RECJ"/>
    <property type="match status" value="1"/>
</dbReference>
<dbReference type="Pfam" id="PF02272">
    <property type="entry name" value="DHHA1"/>
    <property type="match status" value="1"/>
</dbReference>
<dbReference type="SUPFAM" id="SSF64182">
    <property type="entry name" value="DHH phosphoesterases"/>
    <property type="match status" value="1"/>
</dbReference>
<protein>
    <recommendedName>
        <fullName evidence="2">Single-stranded-DNA-specific exonuclease RecJ</fullName>
    </recommendedName>
</protein>
<evidence type="ECO:0000256" key="4">
    <source>
        <dbReference type="ARBA" id="ARBA00022801"/>
    </source>
</evidence>
<dbReference type="Pfam" id="PF01368">
    <property type="entry name" value="DHH"/>
    <property type="match status" value="1"/>
</dbReference>
<dbReference type="GO" id="GO:0006281">
    <property type="term" value="P:DNA repair"/>
    <property type="evidence" value="ECO:0007669"/>
    <property type="project" value="InterPro"/>
</dbReference>
<keyword evidence="4" id="KW-0378">Hydrolase</keyword>
<evidence type="ECO:0000259" key="8">
    <source>
        <dbReference type="Pfam" id="PF17768"/>
    </source>
</evidence>
<dbReference type="NCBIfam" id="TIGR00644">
    <property type="entry name" value="recJ"/>
    <property type="match status" value="1"/>
</dbReference>
<evidence type="ECO:0000313" key="9">
    <source>
        <dbReference type="EMBL" id="SUZ82574.1"/>
    </source>
</evidence>
<dbReference type="InterPro" id="IPR038763">
    <property type="entry name" value="DHH_sf"/>
</dbReference>
<evidence type="ECO:0000256" key="1">
    <source>
        <dbReference type="ARBA" id="ARBA00005915"/>
    </source>
</evidence>
<evidence type="ECO:0000259" key="7">
    <source>
        <dbReference type="Pfam" id="PF02272"/>
    </source>
</evidence>
<proteinExistence type="inferred from homology"/>
<dbReference type="PANTHER" id="PTHR30255:SF2">
    <property type="entry name" value="SINGLE-STRANDED-DNA-SPECIFIC EXONUCLEASE RECJ"/>
    <property type="match status" value="1"/>
</dbReference>
<evidence type="ECO:0000256" key="2">
    <source>
        <dbReference type="ARBA" id="ARBA00019841"/>
    </source>
</evidence>
<dbReference type="InterPro" id="IPR001667">
    <property type="entry name" value="DDH_dom"/>
</dbReference>
<feature type="domain" description="RecJ OB" evidence="8">
    <location>
        <begin position="453"/>
        <end position="560"/>
    </location>
</feature>
<dbReference type="InterPro" id="IPR003156">
    <property type="entry name" value="DHHA1_dom"/>
</dbReference>
<reference evidence="9" key="1">
    <citation type="submission" date="2018-05" db="EMBL/GenBank/DDBJ databases">
        <authorList>
            <person name="Lanie J.A."/>
            <person name="Ng W.-L."/>
            <person name="Kazmierczak K.M."/>
            <person name="Andrzejewski T.M."/>
            <person name="Davidsen T.M."/>
            <person name="Wayne K.J."/>
            <person name="Tettelin H."/>
            <person name="Glass J.I."/>
            <person name="Rusch D."/>
            <person name="Podicherti R."/>
            <person name="Tsui H.-C.T."/>
            <person name="Winkler M.E."/>
        </authorList>
    </citation>
    <scope>NUCLEOTIDE SEQUENCE</scope>
</reference>
<keyword evidence="5" id="KW-0269">Exonuclease</keyword>
<dbReference type="Gene3D" id="3.90.1640.30">
    <property type="match status" value="1"/>
</dbReference>
<feature type="domain" description="DDH" evidence="6">
    <location>
        <begin position="71"/>
        <end position="227"/>
    </location>
</feature>
<dbReference type="InterPro" id="IPR051673">
    <property type="entry name" value="SSDNA_exonuclease_RecJ"/>
</dbReference>
<feature type="domain" description="DHHA1" evidence="7">
    <location>
        <begin position="344"/>
        <end position="436"/>
    </location>
</feature>
<dbReference type="GO" id="GO:0003676">
    <property type="term" value="F:nucleic acid binding"/>
    <property type="evidence" value="ECO:0007669"/>
    <property type="project" value="InterPro"/>
</dbReference>
<dbReference type="InterPro" id="IPR004610">
    <property type="entry name" value="RecJ"/>
</dbReference>
<sequence>VSTDKSLALAKELDIPVTIAVLMINRGVTTTEEAKHFLHADLALLHDPFLMAGMGEAVKRVIRAIDDEESITVFCDYDVDGVTSAAFLTHFFRDLDCSVTAYLPERHIEGYGLNSDAVRKIREQGTTLMITADCGITGVKQVALANELGLDVIVTDHHQVGEEGLPKAVAVLNPHRDECDYPFRFLSGVGLAFKLAVGVRKGLYKAGRKKEDLPNLKRHLDLFALGTIADVAPLTGENHILTRHGLDVLSTSTKPGLVALKEVAGIVGNVDARSVGFGLGPRLNAAGRLGKADNGLHLLTATDLSAAKVLANELEKINQERKKIQEETFLEAESLLRNDGDLKNKRVIVLASEIFHPGVIGIAASKILDKYHRPTVLIAIEEGLGKGSGRSIPKFNLFKAFTDCSSHLMQFGGHAYAAGLSIKEENIDAFCVAMNKVGSRYLQEKDLIPKLRIDTILKLSQIDFALYESLSLLEPFGAENPVPSFQSNKVKIKEVKYIGKEKNHIRFCATQGVGNLEVVAFNFAHIFDSIDIANEVFDITYELHLNSWNGREKLELRLLDLRGM</sequence>
<organism evidence="9">
    <name type="scientific">marine metagenome</name>
    <dbReference type="NCBI Taxonomy" id="408172"/>
    <lineage>
        <taxon>unclassified sequences</taxon>
        <taxon>metagenomes</taxon>
        <taxon>ecological metagenomes</taxon>
    </lineage>
</organism>
<accession>A0A381QUE6</accession>
<evidence type="ECO:0000256" key="5">
    <source>
        <dbReference type="ARBA" id="ARBA00022839"/>
    </source>
</evidence>
<gene>
    <name evidence="9" type="ORF">METZ01_LOCUS35428</name>
</gene>
<dbReference type="GO" id="GO:0006310">
    <property type="term" value="P:DNA recombination"/>
    <property type="evidence" value="ECO:0007669"/>
    <property type="project" value="InterPro"/>
</dbReference>
<dbReference type="AlphaFoldDB" id="A0A381QUE6"/>
<evidence type="ECO:0000259" key="6">
    <source>
        <dbReference type="Pfam" id="PF01368"/>
    </source>
</evidence>
<dbReference type="GO" id="GO:0008409">
    <property type="term" value="F:5'-3' exonuclease activity"/>
    <property type="evidence" value="ECO:0007669"/>
    <property type="project" value="InterPro"/>
</dbReference>
<name>A0A381QUE6_9ZZZZ</name>